<evidence type="ECO:0008006" key="4">
    <source>
        <dbReference type="Google" id="ProtNLM"/>
    </source>
</evidence>
<dbReference type="AlphaFoldDB" id="A0A418EDH4"/>
<name>A0A418EDH4_APHAT</name>
<sequence length="268" mass="30661">VSRGLIRENMTHEQSNAALLDTLYEEPGAYAGTFKKSFACEDDILLLKGINSVKPWEAPSGQVMNTWADLAKDLRDNRRFHLTKDGPACKSRFEKLIKAHSGDSLAAMRRSGTDEEFGERDQLLEDISSQMEDHRVLKEAGSAVEAKKKNGIEKSGVIMRQLAMESLDDDDVGSAPRRSTPTKRDRVDQFFEKITESVEEMSRRDPAMSVLTTFMQESRKQDDEREEKRMRREEEREERQCLRDLARDKQTQDFLLALVGMARQNNGQ</sequence>
<protein>
    <recommendedName>
        <fullName evidence="4">Myb-like domain-containing protein</fullName>
    </recommendedName>
</protein>
<dbReference type="PANTHER" id="PTHR37558:SF1">
    <property type="entry name" value="HTH CENPB-TYPE DOMAIN-CONTAINING PROTEIN"/>
    <property type="match status" value="1"/>
</dbReference>
<reference evidence="2 3" key="1">
    <citation type="submission" date="2018-08" db="EMBL/GenBank/DDBJ databases">
        <title>Aphanomyces genome sequencing and annotation.</title>
        <authorList>
            <person name="Minardi D."/>
            <person name="Oidtmann B."/>
            <person name="Van Der Giezen M."/>
            <person name="Studholme D.J."/>
        </authorList>
    </citation>
    <scope>NUCLEOTIDE SEQUENCE [LARGE SCALE GENOMIC DNA]</scope>
    <source>
        <strain evidence="2 3">FDL457</strain>
    </source>
</reference>
<proteinExistence type="predicted"/>
<dbReference type="VEuPathDB" id="FungiDB:H257_13978"/>
<organism evidence="2 3">
    <name type="scientific">Aphanomyces astaci</name>
    <name type="common">Crayfish plague agent</name>
    <dbReference type="NCBI Taxonomy" id="112090"/>
    <lineage>
        <taxon>Eukaryota</taxon>
        <taxon>Sar</taxon>
        <taxon>Stramenopiles</taxon>
        <taxon>Oomycota</taxon>
        <taxon>Saprolegniomycetes</taxon>
        <taxon>Saprolegniales</taxon>
        <taxon>Verrucalvaceae</taxon>
        <taxon>Aphanomyces</taxon>
    </lineage>
</organism>
<comment type="caution">
    <text evidence="2">The sequence shown here is derived from an EMBL/GenBank/DDBJ whole genome shotgun (WGS) entry which is preliminary data.</text>
</comment>
<feature type="non-terminal residue" evidence="2">
    <location>
        <position position="1"/>
    </location>
</feature>
<evidence type="ECO:0000256" key="1">
    <source>
        <dbReference type="SAM" id="MobiDB-lite"/>
    </source>
</evidence>
<dbReference type="Proteomes" id="UP000286510">
    <property type="component" value="Unassembled WGS sequence"/>
</dbReference>
<dbReference type="PANTHER" id="PTHR37558">
    <property type="entry name" value="HTH CENPB-TYPE DOMAIN-CONTAINING PROTEIN"/>
    <property type="match status" value="1"/>
</dbReference>
<gene>
    <name evidence="2" type="ORF">DYB26_014850</name>
</gene>
<evidence type="ECO:0000313" key="3">
    <source>
        <dbReference type="Proteomes" id="UP000286510"/>
    </source>
</evidence>
<dbReference type="EMBL" id="QUTF01014806">
    <property type="protein sequence ID" value="RHZ11536.1"/>
    <property type="molecule type" value="Genomic_DNA"/>
</dbReference>
<feature type="region of interest" description="Disordered" evidence="1">
    <location>
        <begin position="199"/>
        <end position="244"/>
    </location>
</feature>
<feature type="compositionally biased region" description="Basic and acidic residues" evidence="1">
    <location>
        <begin position="217"/>
        <end position="244"/>
    </location>
</feature>
<evidence type="ECO:0000313" key="2">
    <source>
        <dbReference type="EMBL" id="RHZ11536.1"/>
    </source>
</evidence>
<accession>A0A418EDH4</accession>